<gene>
    <name evidence="5" type="ORF">EBQ10_10740</name>
</gene>
<dbReference type="FunFam" id="3.40.50.300:FF:000011">
    <property type="entry name" value="Putative ABC transporter ATP-binding component"/>
    <property type="match status" value="1"/>
</dbReference>
<keyword evidence="2" id="KW-0547">Nucleotide-binding</keyword>
<dbReference type="InterPro" id="IPR017871">
    <property type="entry name" value="ABC_transporter-like_CS"/>
</dbReference>
<dbReference type="GO" id="GO:0005524">
    <property type="term" value="F:ATP binding"/>
    <property type="evidence" value="ECO:0007669"/>
    <property type="project" value="UniProtKB-KW"/>
</dbReference>
<dbReference type="EMBL" id="CP033905">
    <property type="protein sequence ID" value="AZR07710.1"/>
    <property type="molecule type" value="Genomic_DNA"/>
</dbReference>
<dbReference type="PANTHER" id="PTHR19211">
    <property type="entry name" value="ATP-BINDING TRANSPORT PROTEIN-RELATED"/>
    <property type="match status" value="1"/>
</dbReference>
<evidence type="ECO:0000313" key="6">
    <source>
        <dbReference type="Proteomes" id="UP000275951"/>
    </source>
</evidence>
<name>A0A3Q9GJY1_9ACTO</name>
<feature type="domain" description="ABC transporter" evidence="4">
    <location>
        <begin position="4"/>
        <end position="255"/>
    </location>
</feature>
<dbReference type="SUPFAM" id="SSF52540">
    <property type="entry name" value="P-loop containing nucleoside triphosphate hydrolases"/>
    <property type="match status" value="2"/>
</dbReference>
<dbReference type="InterPro" id="IPR050611">
    <property type="entry name" value="ABCF"/>
</dbReference>
<dbReference type="InterPro" id="IPR003439">
    <property type="entry name" value="ABC_transporter-like_ATP-bd"/>
</dbReference>
<dbReference type="PROSITE" id="PS50893">
    <property type="entry name" value="ABC_TRANSPORTER_2"/>
    <property type="match status" value="1"/>
</dbReference>
<dbReference type="CDD" id="cd03221">
    <property type="entry name" value="ABCF_EF-3"/>
    <property type="match status" value="1"/>
</dbReference>
<dbReference type="AlphaFoldDB" id="A0A3Q9GJY1"/>
<organism evidence="5 6">
    <name type="scientific">Trueperella pyogenes</name>
    <dbReference type="NCBI Taxonomy" id="1661"/>
    <lineage>
        <taxon>Bacteria</taxon>
        <taxon>Bacillati</taxon>
        <taxon>Actinomycetota</taxon>
        <taxon>Actinomycetes</taxon>
        <taxon>Actinomycetales</taxon>
        <taxon>Actinomycetaceae</taxon>
        <taxon>Trueperella</taxon>
    </lineage>
</organism>
<evidence type="ECO:0000259" key="4">
    <source>
        <dbReference type="PROSITE" id="PS50893"/>
    </source>
</evidence>
<dbReference type="PANTHER" id="PTHR19211:SF14">
    <property type="entry name" value="ATP-BINDING CASSETTE SUB-FAMILY F MEMBER 1"/>
    <property type="match status" value="1"/>
</dbReference>
<dbReference type="InterPro" id="IPR003593">
    <property type="entry name" value="AAA+_ATPase"/>
</dbReference>
<keyword evidence="1" id="KW-0677">Repeat</keyword>
<evidence type="ECO:0000313" key="5">
    <source>
        <dbReference type="EMBL" id="AZR07710.1"/>
    </source>
</evidence>
<dbReference type="SMART" id="SM00382">
    <property type="entry name" value="AAA"/>
    <property type="match status" value="2"/>
</dbReference>
<dbReference type="Proteomes" id="UP000275951">
    <property type="component" value="Chromosome"/>
</dbReference>
<dbReference type="Gene3D" id="3.40.50.300">
    <property type="entry name" value="P-loop containing nucleotide triphosphate hydrolases"/>
    <property type="match status" value="3"/>
</dbReference>
<dbReference type="PROSITE" id="PS00211">
    <property type="entry name" value="ABC_TRANSPORTER_1"/>
    <property type="match status" value="1"/>
</dbReference>
<accession>A0A3Q9GJY1</accession>
<evidence type="ECO:0000256" key="3">
    <source>
        <dbReference type="ARBA" id="ARBA00022840"/>
    </source>
</evidence>
<dbReference type="InterPro" id="IPR027417">
    <property type="entry name" value="P-loop_NTPase"/>
</dbReference>
<keyword evidence="3 5" id="KW-0067">ATP-binding</keyword>
<dbReference type="Pfam" id="PF00005">
    <property type="entry name" value="ABC_tran"/>
    <property type="match status" value="2"/>
</dbReference>
<sequence length="537" mass="58778">MPVIKLDNISFSYLSTPLLESVSLHIGDGERACLVGPNGCGKTTLLRIASGDLAPDSGVVSVEGVSRVPIIDKFSGTVGDYLDAALHPLRIIAIQFDEVSARMGAGACLGELGSNYDRLLAQMIDHDIWMLEARVAQVLAELGLEELTEARRNRSLNTLSPGQRGRLQLATTLIMKPEILIMDEPTNHLDVDAISFLTQTVNSWDGAVLMASHDRAFIEDTATVIYDMDVDAWNALAKADGSDGVVGLYRCAGDYSNYLVEKASARRQHAELHATQQTEKRKLQKHRQSAGKISRGGVRLATAEGKAKKFFADRAAATAKRRMQNDDKRLETLTDQEVRKPRSYDLSFHFEQPLNRTGIAVSARRAAVRGRLAPVSFDLAHGEHLLVTGANGSGKTTLLNWIFTEKPPADARASGTIMRGKPVSLVPQHLPTEQDPGFTTHIWRNGIGEAGKGILHPSMWTTPIPELSAGNQRRAQIAVALSAAPAILIIDEPTNYLDLITVQALEEALTEWKGTLVIASHDLWLINHWQGRRIHTR</sequence>
<evidence type="ECO:0000256" key="2">
    <source>
        <dbReference type="ARBA" id="ARBA00022741"/>
    </source>
</evidence>
<protein>
    <submittedName>
        <fullName evidence="5">ABC transporter ATP-binding protein</fullName>
    </submittedName>
</protein>
<dbReference type="GO" id="GO:0016887">
    <property type="term" value="F:ATP hydrolysis activity"/>
    <property type="evidence" value="ECO:0007669"/>
    <property type="project" value="InterPro"/>
</dbReference>
<reference evidence="5 6" key="1">
    <citation type="submission" date="2018-11" db="EMBL/GenBank/DDBJ databases">
        <title>Multidrug-resistant genes are associated with an 42-kb island TGI1 carrying a complex class 1 integron in a Trueperella pyogenes.</title>
        <authorList>
            <person name="Dong W."/>
        </authorList>
    </citation>
    <scope>NUCLEOTIDE SEQUENCE [LARGE SCALE GENOMIC DNA]</scope>
    <source>
        <strain evidence="5 6">TP4</strain>
    </source>
</reference>
<evidence type="ECO:0000256" key="1">
    <source>
        <dbReference type="ARBA" id="ARBA00022737"/>
    </source>
</evidence>
<proteinExistence type="predicted"/>